<dbReference type="InterPro" id="IPR057394">
    <property type="entry name" value="PIGBOS1"/>
</dbReference>
<evidence type="ECO:0000313" key="3">
    <source>
        <dbReference type="Proteomes" id="UP000277580"/>
    </source>
</evidence>
<protein>
    <submittedName>
        <fullName evidence="2">Uncharacterized protein</fullName>
    </submittedName>
</protein>
<name>A0A3N4KRD0_9PEZI</name>
<dbReference type="Proteomes" id="UP000277580">
    <property type="component" value="Unassembled WGS sequence"/>
</dbReference>
<evidence type="ECO:0000313" key="2">
    <source>
        <dbReference type="EMBL" id="RPB13046.1"/>
    </source>
</evidence>
<evidence type="ECO:0000256" key="1">
    <source>
        <dbReference type="SAM" id="Phobius"/>
    </source>
</evidence>
<dbReference type="Pfam" id="PF23670">
    <property type="entry name" value="PIGBOS1"/>
    <property type="match status" value="1"/>
</dbReference>
<keyword evidence="1" id="KW-0812">Transmembrane</keyword>
<dbReference type="OrthoDB" id="4093673at2759"/>
<proteinExistence type="predicted"/>
<sequence length="85" mass="9131">MRGNSALLPVGFAIAFGIINGYSIFQPLVVEERLKTLQEKGAPEAVTSMASQEKKTEAVQIANANERAAKTVLQKLKTEGKPTSN</sequence>
<keyword evidence="3" id="KW-1185">Reference proteome</keyword>
<accession>A0A3N4KRD0</accession>
<gene>
    <name evidence="2" type="ORF">P167DRAFT_605326</name>
</gene>
<reference evidence="2 3" key="1">
    <citation type="journal article" date="2018" name="Nat. Ecol. Evol.">
        <title>Pezizomycetes genomes reveal the molecular basis of ectomycorrhizal truffle lifestyle.</title>
        <authorList>
            <person name="Murat C."/>
            <person name="Payen T."/>
            <person name="Noel B."/>
            <person name="Kuo A."/>
            <person name="Morin E."/>
            <person name="Chen J."/>
            <person name="Kohler A."/>
            <person name="Krizsan K."/>
            <person name="Balestrini R."/>
            <person name="Da Silva C."/>
            <person name="Montanini B."/>
            <person name="Hainaut M."/>
            <person name="Levati E."/>
            <person name="Barry K.W."/>
            <person name="Belfiori B."/>
            <person name="Cichocki N."/>
            <person name="Clum A."/>
            <person name="Dockter R.B."/>
            <person name="Fauchery L."/>
            <person name="Guy J."/>
            <person name="Iotti M."/>
            <person name="Le Tacon F."/>
            <person name="Lindquist E.A."/>
            <person name="Lipzen A."/>
            <person name="Malagnac F."/>
            <person name="Mello A."/>
            <person name="Molinier V."/>
            <person name="Miyauchi S."/>
            <person name="Poulain J."/>
            <person name="Riccioni C."/>
            <person name="Rubini A."/>
            <person name="Sitrit Y."/>
            <person name="Splivallo R."/>
            <person name="Traeger S."/>
            <person name="Wang M."/>
            <person name="Zifcakova L."/>
            <person name="Wipf D."/>
            <person name="Zambonelli A."/>
            <person name="Paolocci F."/>
            <person name="Nowrousian M."/>
            <person name="Ottonello S."/>
            <person name="Baldrian P."/>
            <person name="Spatafora J.W."/>
            <person name="Henrissat B."/>
            <person name="Nagy L.G."/>
            <person name="Aury J.M."/>
            <person name="Wincker P."/>
            <person name="Grigoriev I.V."/>
            <person name="Bonfante P."/>
            <person name="Martin F.M."/>
        </authorList>
    </citation>
    <scope>NUCLEOTIDE SEQUENCE [LARGE SCALE GENOMIC DNA]</scope>
    <source>
        <strain evidence="2 3">CCBAS932</strain>
    </source>
</reference>
<feature type="transmembrane region" description="Helical" evidence="1">
    <location>
        <begin position="6"/>
        <end position="25"/>
    </location>
</feature>
<keyword evidence="1" id="KW-1133">Transmembrane helix</keyword>
<dbReference type="AlphaFoldDB" id="A0A3N4KRD0"/>
<organism evidence="2 3">
    <name type="scientific">Morchella conica CCBAS932</name>
    <dbReference type="NCBI Taxonomy" id="1392247"/>
    <lineage>
        <taxon>Eukaryota</taxon>
        <taxon>Fungi</taxon>
        <taxon>Dikarya</taxon>
        <taxon>Ascomycota</taxon>
        <taxon>Pezizomycotina</taxon>
        <taxon>Pezizomycetes</taxon>
        <taxon>Pezizales</taxon>
        <taxon>Morchellaceae</taxon>
        <taxon>Morchella</taxon>
    </lineage>
</organism>
<dbReference type="InParanoid" id="A0A3N4KRD0"/>
<keyword evidence="1" id="KW-0472">Membrane</keyword>
<dbReference type="EMBL" id="ML119125">
    <property type="protein sequence ID" value="RPB13046.1"/>
    <property type="molecule type" value="Genomic_DNA"/>
</dbReference>